<accession>A0AAN9GCE4</accession>
<dbReference type="PANTHER" id="PTHR19134">
    <property type="entry name" value="RECEPTOR-TYPE TYROSINE-PROTEIN PHOSPHATASE"/>
    <property type="match status" value="1"/>
</dbReference>
<dbReference type="InterPro" id="IPR000242">
    <property type="entry name" value="PTP_cat"/>
</dbReference>
<evidence type="ECO:0000313" key="7">
    <source>
        <dbReference type="EMBL" id="KAK7101765.1"/>
    </source>
</evidence>
<dbReference type="PANTHER" id="PTHR19134:SF562">
    <property type="entry name" value="PROTEIN-TYROSINE-PHOSPHATASE"/>
    <property type="match status" value="1"/>
</dbReference>
<evidence type="ECO:0000313" key="8">
    <source>
        <dbReference type="Proteomes" id="UP001374579"/>
    </source>
</evidence>
<dbReference type="PROSITE" id="PS00383">
    <property type="entry name" value="TYR_PHOSPHATASE_1"/>
    <property type="match status" value="1"/>
</dbReference>
<dbReference type="InterPro" id="IPR029021">
    <property type="entry name" value="Prot-tyrosine_phosphatase-like"/>
</dbReference>
<dbReference type="SMART" id="SM00194">
    <property type="entry name" value="PTPc"/>
    <property type="match status" value="2"/>
</dbReference>
<dbReference type="Proteomes" id="UP001374579">
    <property type="component" value="Unassembled WGS sequence"/>
</dbReference>
<comment type="caution">
    <text evidence="7">The sequence shown here is derived from an EMBL/GenBank/DDBJ whole genome shotgun (WGS) entry which is preliminary data.</text>
</comment>
<dbReference type="FunFam" id="3.90.190.10:FF:000185">
    <property type="entry name" value="Predicted protein"/>
    <property type="match status" value="1"/>
</dbReference>
<dbReference type="CDD" id="cd00047">
    <property type="entry name" value="PTPc"/>
    <property type="match status" value="2"/>
</dbReference>
<evidence type="ECO:0000256" key="4">
    <source>
        <dbReference type="ARBA" id="ARBA00022912"/>
    </source>
</evidence>
<evidence type="ECO:0000256" key="2">
    <source>
        <dbReference type="ARBA" id="ARBA00013064"/>
    </source>
</evidence>
<evidence type="ECO:0000259" key="6">
    <source>
        <dbReference type="PROSITE" id="PS50056"/>
    </source>
</evidence>
<dbReference type="InterPro" id="IPR003595">
    <property type="entry name" value="Tyr_Pase_cat"/>
</dbReference>
<keyword evidence="4" id="KW-0904">Protein phosphatase</keyword>
<dbReference type="Gene3D" id="3.90.190.10">
    <property type="entry name" value="Protein tyrosine phosphatase superfamily"/>
    <property type="match status" value="2"/>
</dbReference>
<dbReference type="InterPro" id="IPR050348">
    <property type="entry name" value="Protein-Tyr_Phosphatase"/>
</dbReference>
<dbReference type="SMART" id="SM00404">
    <property type="entry name" value="PTPc_motif"/>
    <property type="match status" value="2"/>
</dbReference>
<gene>
    <name evidence="7" type="ORF">V1264_020096</name>
</gene>
<evidence type="ECO:0000259" key="5">
    <source>
        <dbReference type="PROSITE" id="PS50055"/>
    </source>
</evidence>
<dbReference type="EMBL" id="JBAMIC010000010">
    <property type="protein sequence ID" value="KAK7101765.1"/>
    <property type="molecule type" value="Genomic_DNA"/>
</dbReference>
<dbReference type="PROSITE" id="PS50055">
    <property type="entry name" value="TYR_PHOSPHATASE_PTP"/>
    <property type="match status" value="2"/>
</dbReference>
<evidence type="ECO:0000256" key="3">
    <source>
        <dbReference type="ARBA" id="ARBA00022801"/>
    </source>
</evidence>
<keyword evidence="8" id="KW-1185">Reference proteome</keyword>
<sequence>MADMWWMIWQEQVSHVVMLTNTMEADRKKCEEYWPSLGEHKQYGFIDVTSLDVQERADYVIRTFQIQDKNSGDTRQVTQYHYVTWPDHDVPLVTPLVDFWCSVSSAYRAEQPSAPLLVHCSAGVGRTGAFVALDSLIQQAQYSKQVNVLHAATRLRHDRCNMIQTKGQYRLVYEAVLEAYTCRHCRVPMASLDAVLTSHVDPNKDNDYIDTEFKKLQQMKVLLSKPNHTEAEKEENINKNTDVTVLPDDTHLVYLTYHVRGRNQYINAVYAPTFFRRKGCILTQLPLRDTFVDFWRLIVGNDVTTVFSLGSEISQSDTDEVYWPRHKGQAMTYGPFNVTLHAHNCLGPHLTSYKLSVVAEGASKASELYLHRYSGWAKELPADVTDFTQLLCLLTQSDSNDASSAPVVLQCRDGASRCGIVRALADVINRMTSDGQVDVYTAVKHVQNVRPQSVLSVKQYRFVYHVIHRYAENSNILYQNT</sequence>
<dbReference type="PRINTS" id="PR00700">
    <property type="entry name" value="PRTYPHPHTASE"/>
</dbReference>
<reference evidence="7 8" key="1">
    <citation type="submission" date="2024-02" db="EMBL/GenBank/DDBJ databases">
        <title>Chromosome-scale genome assembly of the rough periwinkle Littorina saxatilis.</title>
        <authorList>
            <person name="De Jode A."/>
            <person name="Faria R."/>
            <person name="Formenti G."/>
            <person name="Sims Y."/>
            <person name="Smith T.P."/>
            <person name="Tracey A."/>
            <person name="Wood J.M.D."/>
            <person name="Zagrodzka Z.B."/>
            <person name="Johannesson K."/>
            <person name="Butlin R.K."/>
            <person name="Leder E.H."/>
        </authorList>
    </citation>
    <scope>NUCLEOTIDE SEQUENCE [LARGE SCALE GENOMIC DNA]</scope>
    <source>
        <strain evidence="7">Snail1</strain>
        <tissue evidence="7">Muscle</tissue>
    </source>
</reference>
<name>A0AAN9GCE4_9CAEN</name>
<feature type="domain" description="Tyrosine specific protein phosphatases" evidence="6">
    <location>
        <begin position="97"/>
        <end position="170"/>
    </location>
</feature>
<dbReference type="Pfam" id="PF00102">
    <property type="entry name" value="Y_phosphatase"/>
    <property type="match status" value="2"/>
</dbReference>
<evidence type="ECO:0000256" key="1">
    <source>
        <dbReference type="ARBA" id="ARBA00009580"/>
    </source>
</evidence>
<dbReference type="PROSITE" id="PS50056">
    <property type="entry name" value="TYR_PHOSPHATASE_2"/>
    <property type="match status" value="2"/>
</dbReference>
<dbReference type="SUPFAM" id="SSF52799">
    <property type="entry name" value="(Phosphotyrosine protein) phosphatases II"/>
    <property type="match status" value="2"/>
</dbReference>
<keyword evidence="3" id="KW-0378">Hydrolase</keyword>
<feature type="domain" description="Tyrosine specific protein phosphatases" evidence="6">
    <location>
        <begin position="385"/>
        <end position="461"/>
    </location>
</feature>
<feature type="domain" description="Tyrosine-protein phosphatase" evidence="5">
    <location>
        <begin position="209"/>
        <end position="470"/>
    </location>
</feature>
<protein>
    <recommendedName>
        <fullName evidence="2">protein-tyrosine-phosphatase</fullName>
        <ecNumber evidence="2">3.1.3.48</ecNumber>
    </recommendedName>
</protein>
<comment type="similarity">
    <text evidence="1">Belongs to the protein-tyrosine phosphatase family.</text>
</comment>
<feature type="domain" description="Tyrosine-protein phosphatase" evidence="5">
    <location>
        <begin position="1"/>
        <end position="179"/>
    </location>
</feature>
<dbReference type="InterPro" id="IPR016130">
    <property type="entry name" value="Tyr_Pase_AS"/>
</dbReference>
<organism evidence="7 8">
    <name type="scientific">Littorina saxatilis</name>
    <dbReference type="NCBI Taxonomy" id="31220"/>
    <lineage>
        <taxon>Eukaryota</taxon>
        <taxon>Metazoa</taxon>
        <taxon>Spiralia</taxon>
        <taxon>Lophotrochozoa</taxon>
        <taxon>Mollusca</taxon>
        <taxon>Gastropoda</taxon>
        <taxon>Caenogastropoda</taxon>
        <taxon>Littorinimorpha</taxon>
        <taxon>Littorinoidea</taxon>
        <taxon>Littorinidae</taxon>
        <taxon>Littorina</taxon>
    </lineage>
</organism>
<proteinExistence type="inferred from homology"/>
<dbReference type="EC" id="3.1.3.48" evidence="2"/>
<dbReference type="GO" id="GO:0004725">
    <property type="term" value="F:protein tyrosine phosphatase activity"/>
    <property type="evidence" value="ECO:0007669"/>
    <property type="project" value="UniProtKB-EC"/>
</dbReference>
<dbReference type="AlphaFoldDB" id="A0AAN9GCE4"/>
<dbReference type="InterPro" id="IPR000387">
    <property type="entry name" value="Tyr_Pase_dom"/>
</dbReference>